<proteinExistence type="predicted"/>
<gene>
    <name evidence="1" type="ORF">BDN72DRAFT_770094</name>
</gene>
<organism evidence="1 2">
    <name type="scientific">Pluteus cervinus</name>
    <dbReference type="NCBI Taxonomy" id="181527"/>
    <lineage>
        <taxon>Eukaryota</taxon>
        <taxon>Fungi</taxon>
        <taxon>Dikarya</taxon>
        <taxon>Basidiomycota</taxon>
        <taxon>Agaricomycotina</taxon>
        <taxon>Agaricomycetes</taxon>
        <taxon>Agaricomycetidae</taxon>
        <taxon>Agaricales</taxon>
        <taxon>Pluteineae</taxon>
        <taxon>Pluteaceae</taxon>
        <taxon>Pluteus</taxon>
    </lineage>
</organism>
<sequence length="182" mass="20309">MVHAQDEDTLPTKDSGVEQPSGSLQSVSKEKKSPYVNPERVNTGGLKRDKISEDELAERMARMREQNERIKQRRADVQADEEAFRKTETTDKLRLVESRKVQDSIDHAREQNAKRKMEKIQSREWDSEKGKAGRWSQNVPTTRGTSARAHGSGKDGNGKATQAEDSGQSSFIKSPATNVNGG</sequence>
<dbReference type="Proteomes" id="UP000308600">
    <property type="component" value="Unassembled WGS sequence"/>
</dbReference>
<evidence type="ECO:0000313" key="2">
    <source>
        <dbReference type="Proteomes" id="UP000308600"/>
    </source>
</evidence>
<keyword evidence="2" id="KW-1185">Reference proteome</keyword>
<name>A0ACD3AQG6_9AGAR</name>
<protein>
    <submittedName>
        <fullName evidence="1">Uncharacterized protein</fullName>
    </submittedName>
</protein>
<dbReference type="EMBL" id="ML208364">
    <property type="protein sequence ID" value="TFK67872.1"/>
    <property type="molecule type" value="Genomic_DNA"/>
</dbReference>
<reference evidence="1 2" key="1">
    <citation type="journal article" date="2019" name="Nat. Ecol. Evol.">
        <title>Megaphylogeny resolves global patterns of mushroom evolution.</title>
        <authorList>
            <person name="Varga T."/>
            <person name="Krizsan K."/>
            <person name="Foldi C."/>
            <person name="Dima B."/>
            <person name="Sanchez-Garcia M."/>
            <person name="Sanchez-Ramirez S."/>
            <person name="Szollosi G.J."/>
            <person name="Szarkandi J.G."/>
            <person name="Papp V."/>
            <person name="Albert L."/>
            <person name="Andreopoulos W."/>
            <person name="Angelini C."/>
            <person name="Antonin V."/>
            <person name="Barry K.W."/>
            <person name="Bougher N.L."/>
            <person name="Buchanan P."/>
            <person name="Buyck B."/>
            <person name="Bense V."/>
            <person name="Catcheside P."/>
            <person name="Chovatia M."/>
            <person name="Cooper J."/>
            <person name="Damon W."/>
            <person name="Desjardin D."/>
            <person name="Finy P."/>
            <person name="Geml J."/>
            <person name="Haridas S."/>
            <person name="Hughes K."/>
            <person name="Justo A."/>
            <person name="Karasinski D."/>
            <person name="Kautmanova I."/>
            <person name="Kiss B."/>
            <person name="Kocsube S."/>
            <person name="Kotiranta H."/>
            <person name="LaButti K.M."/>
            <person name="Lechner B.E."/>
            <person name="Liimatainen K."/>
            <person name="Lipzen A."/>
            <person name="Lukacs Z."/>
            <person name="Mihaltcheva S."/>
            <person name="Morgado L.N."/>
            <person name="Niskanen T."/>
            <person name="Noordeloos M.E."/>
            <person name="Ohm R.A."/>
            <person name="Ortiz-Santana B."/>
            <person name="Ovrebo C."/>
            <person name="Racz N."/>
            <person name="Riley R."/>
            <person name="Savchenko A."/>
            <person name="Shiryaev A."/>
            <person name="Soop K."/>
            <person name="Spirin V."/>
            <person name="Szebenyi C."/>
            <person name="Tomsovsky M."/>
            <person name="Tulloss R.E."/>
            <person name="Uehling J."/>
            <person name="Grigoriev I.V."/>
            <person name="Vagvolgyi C."/>
            <person name="Papp T."/>
            <person name="Martin F.M."/>
            <person name="Miettinen O."/>
            <person name="Hibbett D.S."/>
            <person name="Nagy L.G."/>
        </authorList>
    </citation>
    <scope>NUCLEOTIDE SEQUENCE [LARGE SCALE GENOMIC DNA]</scope>
    <source>
        <strain evidence="1 2">NL-1719</strain>
    </source>
</reference>
<accession>A0ACD3AQG6</accession>
<evidence type="ECO:0000313" key="1">
    <source>
        <dbReference type="EMBL" id="TFK67872.1"/>
    </source>
</evidence>